<organism evidence="2 3">
    <name type="scientific">Effrenium voratum</name>
    <dbReference type="NCBI Taxonomy" id="2562239"/>
    <lineage>
        <taxon>Eukaryota</taxon>
        <taxon>Sar</taxon>
        <taxon>Alveolata</taxon>
        <taxon>Dinophyceae</taxon>
        <taxon>Suessiales</taxon>
        <taxon>Symbiodiniaceae</taxon>
        <taxon>Effrenium</taxon>
    </lineage>
</organism>
<dbReference type="SUPFAM" id="SSF56601">
    <property type="entry name" value="beta-lactamase/transpeptidase-like"/>
    <property type="match status" value="1"/>
</dbReference>
<name>A0AA36MI52_9DINO</name>
<evidence type="ECO:0000313" key="3">
    <source>
        <dbReference type="Proteomes" id="UP001178507"/>
    </source>
</evidence>
<sequence>MGATQGASADRAGQDQVVFQKAVASTARTLGRYGGVLLQASTALDGSLLFAGAAGTLSTGARSNISVGDTFEVASVTKMVTATVILQLEDEGLLRLDDPWTSVKDGAVKAKVQEHVPTWPFQRFGDVTILQLLQHTSCLPNFWDDDSEFIKAFEADPNRLWSTWELLSYAADMAMPFPAAKRGTAEAFHYADTNYLLLGLVVEALTSSPLPAAFRERVFTPAGMSRQGTYCEFLEDRPQDAPPLAARYFGKLQITGNKQHSADSFAAGGIVSTAQDLEKFMGALASGRLFPLGGQRTLHKMMSWIPAKRGKGFWYGLGLMRVDLEDQAGFFERFSRSKPRGYIWGHEGFGGAFAWYWVPGPEEDGLILTGTTNNEVRNYGDLIVKVVKQVQKKNAALRALKPKP</sequence>
<keyword evidence="3" id="KW-1185">Reference proteome</keyword>
<accession>A0AA36MI52</accession>
<dbReference type="InterPro" id="IPR001466">
    <property type="entry name" value="Beta-lactam-related"/>
</dbReference>
<gene>
    <name evidence="2" type="ORF">EVOR1521_LOCUS2993</name>
</gene>
<dbReference type="InterPro" id="IPR012338">
    <property type="entry name" value="Beta-lactam/transpept-like"/>
</dbReference>
<dbReference type="Gene3D" id="3.40.710.10">
    <property type="entry name" value="DD-peptidase/beta-lactamase superfamily"/>
    <property type="match status" value="1"/>
</dbReference>
<proteinExistence type="predicted"/>
<feature type="domain" description="Beta-lactamase-related" evidence="1">
    <location>
        <begin position="43"/>
        <end position="356"/>
    </location>
</feature>
<dbReference type="Pfam" id="PF00144">
    <property type="entry name" value="Beta-lactamase"/>
    <property type="match status" value="1"/>
</dbReference>
<evidence type="ECO:0000259" key="1">
    <source>
        <dbReference type="Pfam" id="PF00144"/>
    </source>
</evidence>
<dbReference type="Proteomes" id="UP001178507">
    <property type="component" value="Unassembled WGS sequence"/>
</dbReference>
<reference evidence="2" key="1">
    <citation type="submission" date="2023-08" db="EMBL/GenBank/DDBJ databases">
        <authorList>
            <person name="Chen Y."/>
            <person name="Shah S."/>
            <person name="Dougan E. K."/>
            <person name="Thang M."/>
            <person name="Chan C."/>
        </authorList>
    </citation>
    <scope>NUCLEOTIDE SEQUENCE</scope>
</reference>
<dbReference type="EMBL" id="CAUJNA010000172">
    <property type="protein sequence ID" value="CAJ1373049.1"/>
    <property type="molecule type" value="Genomic_DNA"/>
</dbReference>
<dbReference type="InterPro" id="IPR050491">
    <property type="entry name" value="AmpC-like"/>
</dbReference>
<dbReference type="AlphaFoldDB" id="A0AA36MI52"/>
<dbReference type="PANTHER" id="PTHR46825:SF7">
    <property type="entry name" value="D-ALANYL-D-ALANINE CARBOXYPEPTIDASE"/>
    <property type="match status" value="1"/>
</dbReference>
<protein>
    <recommendedName>
        <fullName evidence="1">Beta-lactamase-related domain-containing protein</fullName>
    </recommendedName>
</protein>
<evidence type="ECO:0000313" key="2">
    <source>
        <dbReference type="EMBL" id="CAJ1373049.1"/>
    </source>
</evidence>
<dbReference type="PANTHER" id="PTHR46825">
    <property type="entry name" value="D-ALANYL-D-ALANINE-CARBOXYPEPTIDASE/ENDOPEPTIDASE AMPH"/>
    <property type="match status" value="1"/>
</dbReference>
<comment type="caution">
    <text evidence="2">The sequence shown here is derived from an EMBL/GenBank/DDBJ whole genome shotgun (WGS) entry which is preliminary data.</text>
</comment>